<dbReference type="AlphaFoldDB" id="A0A6G0WR11"/>
<gene>
    <name evidence="1" type="ORF">Ae201684_012618</name>
</gene>
<reference evidence="1 2" key="1">
    <citation type="submission" date="2019-07" db="EMBL/GenBank/DDBJ databases">
        <title>Genomics analysis of Aphanomyces spp. identifies a new class of oomycete effector associated with host adaptation.</title>
        <authorList>
            <person name="Gaulin E."/>
        </authorList>
    </citation>
    <scope>NUCLEOTIDE SEQUENCE [LARGE SCALE GENOMIC DNA]</scope>
    <source>
        <strain evidence="1 2">ATCC 201684</strain>
    </source>
</reference>
<keyword evidence="2" id="KW-1185">Reference proteome</keyword>
<name>A0A6G0WR11_9STRA</name>
<dbReference type="EMBL" id="VJMJ01000160">
    <property type="protein sequence ID" value="KAF0729835.1"/>
    <property type="molecule type" value="Genomic_DNA"/>
</dbReference>
<dbReference type="VEuPathDB" id="FungiDB:AeMF1_007061"/>
<evidence type="ECO:0000313" key="2">
    <source>
        <dbReference type="Proteomes" id="UP000481153"/>
    </source>
</evidence>
<proteinExistence type="predicted"/>
<dbReference type="Proteomes" id="UP000481153">
    <property type="component" value="Unassembled WGS sequence"/>
</dbReference>
<organism evidence="1 2">
    <name type="scientific">Aphanomyces euteiches</name>
    <dbReference type="NCBI Taxonomy" id="100861"/>
    <lineage>
        <taxon>Eukaryota</taxon>
        <taxon>Sar</taxon>
        <taxon>Stramenopiles</taxon>
        <taxon>Oomycota</taxon>
        <taxon>Saprolegniomycetes</taxon>
        <taxon>Saprolegniales</taxon>
        <taxon>Verrucalvaceae</taxon>
        <taxon>Aphanomyces</taxon>
    </lineage>
</organism>
<comment type="caution">
    <text evidence="1">The sequence shown here is derived from an EMBL/GenBank/DDBJ whole genome shotgun (WGS) entry which is preliminary data.</text>
</comment>
<accession>A0A6G0WR11</accession>
<sequence>MRLASFARHQLVGGRSKRRKVAQKSERQKIKDVVTGNDFIMPPNKALAILQPINGLIVKYQSDSVPISEVLPDFRALPGMFAAVRVRALINDRELEYFKTRAASRFNFMYGVAHGLSYLLDPRSLGANLHHAIAANLKISSAARPLMTLHLLMTLGGWTGWTCIQN</sequence>
<protein>
    <submittedName>
        <fullName evidence="1">Uncharacterized protein</fullName>
    </submittedName>
</protein>
<evidence type="ECO:0000313" key="1">
    <source>
        <dbReference type="EMBL" id="KAF0729835.1"/>
    </source>
</evidence>